<dbReference type="GO" id="GO:0005886">
    <property type="term" value="C:plasma membrane"/>
    <property type="evidence" value="ECO:0007669"/>
    <property type="project" value="TreeGrafter"/>
</dbReference>
<dbReference type="PANTHER" id="PTHR45138:SF23">
    <property type="entry name" value="SIGNALING PROTEIN"/>
    <property type="match status" value="1"/>
</dbReference>
<dbReference type="Gene3D" id="3.30.70.270">
    <property type="match status" value="1"/>
</dbReference>
<dbReference type="SMART" id="SM00267">
    <property type="entry name" value="GGDEF"/>
    <property type="match status" value="1"/>
</dbReference>
<dbReference type="PROSITE" id="PS50887">
    <property type="entry name" value="GGDEF"/>
    <property type="match status" value="1"/>
</dbReference>
<dbReference type="GO" id="GO:0052621">
    <property type="term" value="F:diguanylate cyclase activity"/>
    <property type="evidence" value="ECO:0007669"/>
    <property type="project" value="TreeGrafter"/>
</dbReference>
<evidence type="ECO:0000313" key="2">
    <source>
        <dbReference type="EMBL" id="MBE6061170.1"/>
    </source>
</evidence>
<dbReference type="AlphaFoldDB" id="A0A927ZQC8"/>
<reference evidence="2" key="1">
    <citation type="submission" date="2019-04" db="EMBL/GenBank/DDBJ databases">
        <title>Evolution of Biomass-Degrading Anaerobic Consortia Revealed by Metagenomics.</title>
        <authorList>
            <person name="Peng X."/>
        </authorList>
    </citation>
    <scope>NUCLEOTIDE SEQUENCE</scope>
    <source>
        <strain evidence="2">SIG254</strain>
    </source>
</reference>
<dbReference type="GO" id="GO:0043709">
    <property type="term" value="P:cell adhesion involved in single-species biofilm formation"/>
    <property type="evidence" value="ECO:0007669"/>
    <property type="project" value="TreeGrafter"/>
</dbReference>
<dbReference type="InterPro" id="IPR029787">
    <property type="entry name" value="Nucleotide_cyclase"/>
</dbReference>
<dbReference type="Pfam" id="PF00990">
    <property type="entry name" value="GGDEF"/>
    <property type="match status" value="1"/>
</dbReference>
<dbReference type="Proteomes" id="UP000768462">
    <property type="component" value="Unassembled WGS sequence"/>
</dbReference>
<gene>
    <name evidence="2" type="ORF">E7215_13505</name>
</gene>
<organism evidence="2 3">
    <name type="scientific">Clostridium sulfidigenes</name>
    <dbReference type="NCBI Taxonomy" id="318464"/>
    <lineage>
        <taxon>Bacteria</taxon>
        <taxon>Bacillati</taxon>
        <taxon>Bacillota</taxon>
        <taxon>Clostridia</taxon>
        <taxon>Eubacteriales</taxon>
        <taxon>Clostridiaceae</taxon>
        <taxon>Clostridium</taxon>
    </lineage>
</organism>
<evidence type="ECO:0000313" key="3">
    <source>
        <dbReference type="Proteomes" id="UP000768462"/>
    </source>
</evidence>
<dbReference type="NCBIfam" id="TIGR00254">
    <property type="entry name" value="GGDEF"/>
    <property type="match status" value="1"/>
</dbReference>
<dbReference type="PANTHER" id="PTHR45138">
    <property type="entry name" value="REGULATORY COMPONENTS OF SENSORY TRANSDUCTION SYSTEM"/>
    <property type="match status" value="1"/>
</dbReference>
<proteinExistence type="predicted"/>
<dbReference type="CDD" id="cd01949">
    <property type="entry name" value="GGDEF"/>
    <property type="match status" value="1"/>
</dbReference>
<dbReference type="GO" id="GO:1902201">
    <property type="term" value="P:negative regulation of bacterial-type flagellum-dependent cell motility"/>
    <property type="evidence" value="ECO:0007669"/>
    <property type="project" value="TreeGrafter"/>
</dbReference>
<sequence length="194" mass="22615">MSYNNISKERLIEILIQKDDMLEELRLENEKLSYLASIDGMTGVLNKKSGLGFLEREFKLSQSNNKNLVVCFIDVDGLKTINDNFGHEEGDKLLTCISKILKECIRKTDFVIRMGGDEFLIVFPGTTMNEVNKAWGRVLRSLDEINKNNEKYNLSISYGFYEYIKKMEEKLSTSEIIKNADIEMYKMKREKRRI</sequence>
<evidence type="ECO:0000259" key="1">
    <source>
        <dbReference type="PROSITE" id="PS50887"/>
    </source>
</evidence>
<dbReference type="InterPro" id="IPR043128">
    <property type="entry name" value="Rev_trsase/Diguanyl_cyclase"/>
</dbReference>
<accession>A0A927ZQC8</accession>
<feature type="domain" description="GGDEF" evidence="1">
    <location>
        <begin position="66"/>
        <end position="194"/>
    </location>
</feature>
<comment type="caution">
    <text evidence="2">The sequence shown here is derived from an EMBL/GenBank/DDBJ whole genome shotgun (WGS) entry which is preliminary data.</text>
</comment>
<dbReference type="SUPFAM" id="SSF55073">
    <property type="entry name" value="Nucleotide cyclase"/>
    <property type="match status" value="1"/>
</dbReference>
<name>A0A927ZQC8_9CLOT</name>
<dbReference type="InterPro" id="IPR000160">
    <property type="entry name" value="GGDEF_dom"/>
</dbReference>
<protein>
    <submittedName>
        <fullName evidence="2">GGDEF domain-containing protein</fullName>
    </submittedName>
</protein>
<dbReference type="InterPro" id="IPR050469">
    <property type="entry name" value="Diguanylate_Cyclase"/>
</dbReference>
<dbReference type="EMBL" id="SVCM01000153">
    <property type="protein sequence ID" value="MBE6061170.1"/>
    <property type="molecule type" value="Genomic_DNA"/>
</dbReference>